<dbReference type="Proteomes" id="UP001058074">
    <property type="component" value="Unassembled WGS sequence"/>
</dbReference>
<name>A0ACB5RGI1_9CLOT</name>
<protein>
    <submittedName>
        <fullName evidence="1">Membrane protein</fullName>
    </submittedName>
</protein>
<sequence>MRKSFFKNLFRDIKKTLSRFLSIVIIIAIGVSFYAGVRSTSPDMKKSGDIYFEQNNLMDYKLISTLGLTDADLKAVKDVQGVADAKGSYSLDAVTEKDEKSLVLNINSVPDQDEINKIKLLSGRLPSNANEAVVEAKFLKEYKLNLGDSIEIKSGTDKKIEDNLTNTKFTIVGTAQSPLYISAQRQLSSIGNGAVRGFMYILPSVFKSEVYTEIYVKTNSNESKESLSNNEEYKTSVEKLEEKLKSLGEERGKIRYQEVLDSANKKIQEAEDKLNKGKKEAETKFTDGYKALDDAKNKLTKGEQDLKDNEALFNQKMKDGEKQIEDGKNALSAGENQLNSKAKELEAGKLQLQQAKIKLQTGENNLIAGKQKAASNIDSAVAGEVAKAKALIDSAPNNPIYIAKYNTIKHFYENDIKGKNFDTIYDSLKQSGMISLFSGSFDIQALKNTFDNSEKQIASGKQQLAANEKALAEGEAKINAGRSELEKNKAKIAQGELALSKAKADGLNKLTQGKLTLENGKKELEKNTLKIKTEEEKAKKQISDGEAEISKNKQKLKDLKNPEWYVLGRNANVGYETYRQDSDRIDNIGKAFPLIFFLVAALVSLTTMTRMVQENRIEIGTFKALGYSRLAIISHYLIYSFAASLIGSLLGISFGFKLFPPLIMNAYSSLYSIPNKVAFFNVGIALQACLIAILFTTIAAVGATVEELREVPASLLRPKPPKAGKKILLEYMPFVWKKLKFTQKVTARNIFRYKQRFFMTVIGIGACTGLMVTGFGLKEGIVGATQRQFNEIYKYQMTTSLKDTINFEEKDDLKNKISKDSNIKSTLFYYSKNSTAKKVDSSSEDAYLIVPENNTDINQYIELSNKDGNLKLDDNGVIITQKLSKLINKKLGDTFELTVDNKVYNVKISAITEHYIQHYIYMSPNYYKKVTGKDPVVNSFYGLLKNTSEASEEILSKDLQTIDKINSTTFKNNVKFDFNRSMSSINSVVLILIISAGILAFVVIYNLTNININERRRELATIKLLGFYNNELAAYIYRENIILTVLGSLAGIFIGIFLDTYVVSTAETNVMMFMRSISPIYFLYSILLTLFFSIVVNVAMYKRFDKIDMIESLKSAE</sequence>
<gene>
    <name evidence="1" type="ORF">rsdtw13_34610</name>
</gene>
<evidence type="ECO:0000313" key="2">
    <source>
        <dbReference type="Proteomes" id="UP001058074"/>
    </source>
</evidence>
<proteinExistence type="predicted"/>
<keyword evidence="2" id="KW-1185">Reference proteome</keyword>
<dbReference type="EMBL" id="BROD01000001">
    <property type="protein sequence ID" value="GKX68203.1"/>
    <property type="molecule type" value="Genomic_DNA"/>
</dbReference>
<reference evidence="1" key="1">
    <citation type="journal article" date="2025" name="Int. J. Syst. Evol. Microbiol.">
        <title>Inconstantimicrobium mannanitabidum sp. nov., a novel member of the family Clostridiaceae isolated from anoxic soil under the treatment of reductive soil disinfestation.</title>
        <authorList>
            <person name="Ueki A."/>
            <person name="Tonouchi A."/>
            <person name="Honma S."/>
            <person name="Kaku N."/>
            <person name="Ueki K."/>
        </authorList>
    </citation>
    <scope>NUCLEOTIDE SEQUENCE</scope>
    <source>
        <strain evidence="1">TW13</strain>
    </source>
</reference>
<evidence type="ECO:0000313" key="1">
    <source>
        <dbReference type="EMBL" id="GKX68203.1"/>
    </source>
</evidence>
<comment type="caution">
    <text evidence="1">The sequence shown here is derived from an EMBL/GenBank/DDBJ whole genome shotgun (WGS) entry which is preliminary data.</text>
</comment>
<organism evidence="1 2">
    <name type="scientific">Inconstantimicrobium mannanitabidum</name>
    <dbReference type="NCBI Taxonomy" id="1604901"/>
    <lineage>
        <taxon>Bacteria</taxon>
        <taxon>Bacillati</taxon>
        <taxon>Bacillota</taxon>
        <taxon>Clostridia</taxon>
        <taxon>Eubacteriales</taxon>
        <taxon>Clostridiaceae</taxon>
        <taxon>Inconstantimicrobium</taxon>
    </lineage>
</organism>
<accession>A0ACB5RGI1</accession>